<protein>
    <submittedName>
        <fullName evidence="2">Uncharacterized protein</fullName>
    </submittedName>
</protein>
<evidence type="ECO:0000256" key="1">
    <source>
        <dbReference type="SAM" id="Phobius"/>
    </source>
</evidence>
<accession>A0A1J5QIX5</accession>
<gene>
    <name evidence="2" type="ORF">GALL_408530</name>
</gene>
<dbReference type="EMBL" id="MLJW01001612">
    <property type="protein sequence ID" value="OIQ77451.1"/>
    <property type="molecule type" value="Genomic_DNA"/>
</dbReference>
<sequence>MDSGQRGFSRFELALVIAVFVVVAGFFAHRFLYLQEYAEKTVMEMTLMNVRAGLRYKVAGLMMENRERELPALLQDNPVDWLEKPPSNYLGEILHPERQEITPGNWYFDASRRQLAYRLNLSAHFSGAREGDAELRFKTIALTQAGKQWSIGTPVVVGVKLVAVSDARWF</sequence>
<dbReference type="AlphaFoldDB" id="A0A1J5QIX5"/>
<name>A0A1J5QIX5_9ZZZZ</name>
<keyword evidence="1" id="KW-0812">Transmembrane</keyword>
<feature type="transmembrane region" description="Helical" evidence="1">
    <location>
        <begin position="13"/>
        <end position="33"/>
    </location>
</feature>
<comment type="caution">
    <text evidence="2">The sequence shown here is derived from an EMBL/GenBank/DDBJ whole genome shotgun (WGS) entry which is preliminary data.</text>
</comment>
<proteinExistence type="predicted"/>
<keyword evidence="1" id="KW-0472">Membrane</keyword>
<keyword evidence="1" id="KW-1133">Transmembrane helix</keyword>
<organism evidence="2">
    <name type="scientific">mine drainage metagenome</name>
    <dbReference type="NCBI Taxonomy" id="410659"/>
    <lineage>
        <taxon>unclassified sequences</taxon>
        <taxon>metagenomes</taxon>
        <taxon>ecological metagenomes</taxon>
    </lineage>
</organism>
<reference evidence="2" key="1">
    <citation type="submission" date="2016-10" db="EMBL/GenBank/DDBJ databases">
        <title>Sequence of Gallionella enrichment culture.</title>
        <authorList>
            <person name="Poehlein A."/>
            <person name="Muehling M."/>
            <person name="Daniel R."/>
        </authorList>
    </citation>
    <scope>NUCLEOTIDE SEQUENCE</scope>
</reference>
<evidence type="ECO:0000313" key="2">
    <source>
        <dbReference type="EMBL" id="OIQ77451.1"/>
    </source>
</evidence>